<proteinExistence type="predicted"/>
<dbReference type="Proteomes" id="UP001175000">
    <property type="component" value="Unassembled WGS sequence"/>
</dbReference>
<accession>A0AA39U824</accession>
<evidence type="ECO:0000313" key="1">
    <source>
        <dbReference type="EMBL" id="KAK0613169.1"/>
    </source>
</evidence>
<organism evidence="1 2">
    <name type="scientific">Immersiella caudata</name>
    <dbReference type="NCBI Taxonomy" id="314043"/>
    <lineage>
        <taxon>Eukaryota</taxon>
        <taxon>Fungi</taxon>
        <taxon>Dikarya</taxon>
        <taxon>Ascomycota</taxon>
        <taxon>Pezizomycotina</taxon>
        <taxon>Sordariomycetes</taxon>
        <taxon>Sordariomycetidae</taxon>
        <taxon>Sordariales</taxon>
        <taxon>Lasiosphaeriaceae</taxon>
        <taxon>Immersiella</taxon>
    </lineage>
</organism>
<gene>
    <name evidence="1" type="ORF">B0T14DRAFT_275182</name>
</gene>
<sequence>MPTSVNQILFAWKEDYQSNGLLARLPSDISSCLDPAIGGPRFLSPLNMTNIGLSLRAFDGIARKGEAADPEALMKAMIQCDLYTGGKWQGLALYLEPLEGAAFQIKGVQRRAYRRTVCDELCCVDADVRSRDPTTGRPHSWTC</sequence>
<comment type="caution">
    <text evidence="1">The sequence shown here is derived from an EMBL/GenBank/DDBJ whole genome shotgun (WGS) entry which is preliminary data.</text>
</comment>
<dbReference type="EMBL" id="JAULSU010000006">
    <property type="protein sequence ID" value="KAK0613169.1"/>
    <property type="molecule type" value="Genomic_DNA"/>
</dbReference>
<evidence type="ECO:0000313" key="2">
    <source>
        <dbReference type="Proteomes" id="UP001175000"/>
    </source>
</evidence>
<dbReference type="AlphaFoldDB" id="A0AA39U824"/>
<name>A0AA39U824_9PEZI</name>
<protein>
    <submittedName>
        <fullName evidence="1">Uncharacterized protein</fullName>
    </submittedName>
</protein>
<keyword evidence="2" id="KW-1185">Reference proteome</keyword>
<reference evidence="1" key="1">
    <citation type="submission" date="2023-06" db="EMBL/GenBank/DDBJ databases">
        <title>Genome-scale phylogeny and comparative genomics of the fungal order Sordariales.</title>
        <authorList>
            <consortium name="Lawrence Berkeley National Laboratory"/>
            <person name="Hensen N."/>
            <person name="Bonometti L."/>
            <person name="Westerberg I."/>
            <person name="Brannstrom I.O."/>
            <person name="Guillou S."/>
            <person name="Cros-Aarteil S."/>
            <person name="Calhoun S."/>
            <person name="Haridas S."/>
            <person name="Kuo A."/>
            <person name="Mondo S."/>
            <person name="Pangilinan J."/>
            <person name="Riley R."/>
            <person name="Labutti K."/>
            <person name="Andreopoulos B."/>
            <person name="Lipzen A."/>
            <person name="Chen C."/>
            <person name="Yanf M."/>
            <person name="Daum C."/>
            <person name="Ng V."/>
            <person name="Clum A."/>
            <person name="Steindorff A."/>
            <person name="Ohm R."/>
            <person name="Martin F."/>
            <person name="Silar P."/>
            <person name="Natvig D."/>
            <person name="Lalanne C."/>
            <person name="Gautier V."/>
            <person name="Ament-Velasquez S.L."/>
            <person name="Kruys A."/>
            <person name="Hutchinson M.I."/>
            <person name="Powell A.J."/>
            <person name="Barry K."/>
            <person name="Miller A.N."/>
            <person name="Grigoriev I.V."/>
            <person name="Debuchy R."/>
            <person name="Gladieux P."/>
            <person name="Thoren M.H."/>
            <person name="Johannesson H."/>
        </authorList>
    </citation>
    <scope>NUCLEOTIDE SEQUENCE</scope>
    <source>
        <strain evidence="1">CBS 606.72</strain>
    </source>
</reference>